<sequence length="234" mass="26020">MNRVSQKKRSGSSKVMPTSKVPRMSPATVPKLPEMSNLDKTTPLEFDPLLLRYGVNNRRCQAPTSYPNQTLKSFQSSPTGNMVSKKATPTRNVFEVSKSDKVAPMKSTPSPKLPESAFMTSSLGNKTQSNSTTRGIIFGTGHSRQNNMVLSCKNMQSGPSSDKSQPPPDHVGDVRPHHNHDKNGEGMHYVNLTAQITYYILDNFLIFICWSLPNRYLTFFGLLFLPSISQVILL</sequence>
<feature type="compositionally biased region" description="Basic and acidic residues" evidence="1">
    <location>
        <begin position="170"/>
        <end position="184"/>
    </location>
</feature>
<feature type="region of interest" description="Disordered" evidence="1">
    <location>
        <begin position="152"/>
        <end position="184"/>
    </location>
</feature>
<evidence type="ECO:0000256" key="1">
    <source>
        <dbReference type="SAM" id="MobiDB-lite"/>
    </source>
</evidence>
<evidence type="ECO:0000313" key="3">
    <source>
        <dbReference type="Proteomes" id="UP001152484"/>
    </source>
</evidence>
<evidence type="ECO:0000313" key="2">
    <source>
        <dbReference type="EMBL" id="CAH9087536.1"/>
    </source>
</evidence>
<protein>
    <submittedName>
        <fullName evidence="2">Uncharacterized protein</fullName>
    </submittedName>
</protein>
<organism evidence="2 3">
    <name type="scientific">Cuscuta europaea</name>
    <name type="common">European dodder</name>
    <dbReference type="NCBI Taxonomy" id="41803"/>
    <lineage>
        <taxon>Eukaryota</taxon>
        <taxon>Viridiplantae</taxon>
        <taxon>Streptophyta</taxon>
        <taxon>Embryophyta</taxon>
        <taxon>Tracheophyta</taxon>
        <taxon>Spermatophyta</taxon>
        <taxon>Magnoliopsida</taxon>
        <taxon>eudicotyledons</taxon>
        <taxon>Gunneridae</taxon>
        <taxon>Pentapetalae</taxon>
        <taxon>asterids</taxon>
        <taxon>lamiids</taxon>
        <taxon>Solanales</taxon>
        <taxon>Convolvulaceae</taxon>
        <taxon>Cuscuteae</taxon>
        <taxon>Cuscuta</taxon>
        <taxon>Cuscuta subgen. Cuscuta</taxon>
    </lineage>
</organism>
<feature type="region of interest" description="Disordered" evidence="1">
    <location>
        <begin position="62"/>
        <end position="88"/>
    </location>
</feature>
<keyword evidence="3" id="KW-1185">Reference proteome</keyword>
<dbReference type="EMBL" id="CAMAPE010000019">
    <property type="protein sequence ID" value="CAH9087536.1"/>
    <property type="molecule type" value="Genomic_DNA"/>
</dbReference>
<comment type="caution">
    <text evidence="2">The sequence shown here is derived from an EMBL/GenBank/DDBJ whole genome shotgun (WGS) entry which is preliminary data.</text>
</comment>
<dbReference type="OrthoDB" id="1708998at2759"/>
<accession>A0A9P1E8J0</accession>
<name>A0A9P1E8J0_CUSEU</name>
<feature type="compositionally biased region" description="Basic residues" evidence="1">
    <location>
        <begin position="1"/>
        <end position="11"/>
    </location>
</feature>
<feature type="region of interest" description="Disordered" evidence="1">
    <location>
        <begin position="1"/>
        <end position="40"/>
    </location>
</feature>
<dbReference type="Proteomes" id="UP001152484">
    <property type="component" value="Unassembled WGS sequence"/>
</dbReference>
<feature type="compositionally biased region" description="Polar residues" evidence="1">
    <location>
        <begin position="152"/>
        <end position="164"/>
    </location>
</feature>
<proteinExistence type="predicted"/>
<gene>
    <name evidence="2" type="ORF">CEURO_LOCUS10087</name>
</gene>
<reference evidence="2" key="1">
    <citation type="submission" date="2022-07" db="EMBL/GenBank/DDBJ databases">
        <authorList>
            <person name="Macas J."/>
            <person name="Novak P."/>
            <person name="Neumann P."/>
        </authorList>
    </citation>
    <scope>NUCLEOTIDE SEQUENCE</scope>
</reference>
<dbReference type="AlphaFoldDB" id="A0A9P1E8J0"/>